<dbReference type="Pfam" id="PF07152">
    <property type="entry name" value="YaeQ"/>
    <property type="match status" value="1"/>
</dbReference>
<sequence length="180" mass="19901">MALKPTIYKADIELADSDRGCFESLALTIALHPSETVERMATRLLAYCLNVGRGLEFTRGLSTTDEPDIWRHSDSGELELWIEIGQPEEPRLRKACGRAGAVKVYAFGKSADTWWQLQGEAIRGLPRLAVWQFGWHEVQSLAGMLARTMQLSVSVVGGVVYVDNGKESVSLEPVPLANQE</sequence>
<dbReference type="AlphaFoldDB" id="A0A4R5LQE6"/>
<comment type="caution">
    <text evidence="1">The sequence shown here is derived from an EMBL/GenBank/DDBJ whole genome shotgun (WGS) entry which is preliminary data.</text>
</comment>
<evidence type="ECO:0000313" key="1">
    <source>
        <dbReference type="EMBL" id="TDG12741.1"/>
    </source>
</evidence>
<protein>
    <submittedName>
        <fullName evidence="1">YaeQ family protein</fullName>
    </submittedName>
</protein>
<dbReference type="InterPro" id="IPR011335">
    <property type="entry name" value="Restrct_endonuc-II-like"/>
</dbReference>
<accession>A0A4R5LQE6</accession>
<gene>
    <name evidence="1" type="ORF">E2F43_14320</name>
</gene>
<dbReference type="PIRSF" id="PIRSF011484">
    <property type="entry name" value="YaeQ"/>
    <property type="match status" value="1"/>
</dbReference>
<reference evidence="1 2" key="1">
    <citation type="submission" date="2019-03" db="EMBL/GenBank/DDBJ databases">
        <title>Seongchinamella monodicae gen. nov., sp. nov., a novel member of the Gammaproteobacteria isolated from a tidal mudflat of beach.</title>
        <authorList>
            <person name="Yang H.G."/>
            <person name="Kang J.W."/>
            <person name="Lee S.D."/>
        </authorList>
    </citation>
    <scope>NUCLEOTIDE SEQUENCE [LARGE SCALE GENOMIC DNA]</scope>
    <source>
        <strain evidence="1 2">GH4-78</strain>
    </source>
</reference>
<dbReference type="OrthoDB" id="5293309at2"/>
<name>A0A4R5LQE6_9GAMM</name>
<dbReference type="InterPro" id="IPR038590">
    <property type="entry name" value="YaeQ_sf"/>
</dbReference>
<dbReference type="InterPro" id="IPR009822">
    <property type="entry name" value="YaeQ"/>
</dbReference>
<proteinExistence type="predicted"/>
<dbReference type="PANTHER" id="PTHR38784:SF1">
    <property type="entry name" value="SUCROSE PHOSPHORYLASE"/>
    <property type="match status" value="1"/>
</dbReference>
<evidence type="ECO:0000313" key="2">
    <source>
        <dbReference type="Proteomes" id="UP000295554"/>
    </source>
</evidence>
<dbReference type="PANTHER" id="PTHR38784">
    <property type="entry name" value="SUCROSE PHOSPHORYLASE"/>
    <property type="match status" value="1"/>
</dbReference>
<dbReference type="Gene3D" id="3.10.640.10">
    <property type="entry name" value="Restriction endonuclease-like alpha-beta roll domain"/>
    <property type="match status" value="1"/>
</dbReference>
<keyword evidence="2" id="KW-1185">Reference proteome</keyword>
<dbReference type="Proteomes" id="UP000295554">
    <property type="component" value="Unassembled WGS sequence"/>
</dbReference>
<organism evidence="1 2">
    <name type="scientific">Seongchinamella unica</name>
    <dbReference type="NCBI Taxonomy" id="2547392"/>
    <lineage>
        <taxon>Bacteria</taxon>
        <taxon>Pseudomonadati</taxon>
        <taxon>Pseudomonadota</taxon>
        <taxon>Gammaproteobacteria</taxon>
        <taxon>Cellvibrionales</taxon>
        <taxon>Halieaceae</taxon>
        <taxon>Seongchinamella</taxon>
    </lineage>
</organism>
<dbReference type="SUPFAM" id="SSF52980">
    <property type="entry name" value="Restriction endonuclease-like"/>
    <property type="match status" value="1"/>
</dbReference>
<dbReference type="EMBL" id="SMSE01000003">
    <property type="protein sequence ID" value="TDG12741.1"/>
    <property type="molecule type" value="Genomic_DNA"/>
</dbReference>
<dbReference type="RefSeq" id="WP_133213814.1">
    <property type="nucleotide sequence ID" value="NZ_SMSE01000003.1"/>
</dbReference>
<dbReference type="SMART" id="SM01322">
    <property type="entry name" value="YaeQ"/>
    <property type="match status" value="1"/>
</dbReference>